<keyword evidence="1" id="KW-1133">Transmembrane helix</keyword>
<reference evidence="3" key="2">
    <citation type="journal article" date="2011" name="Stand. Genomic Sci.">
        <title>Complete genome sequence of Weeksella virosa type strain (9751T).</title>
        <authorList>
            <person name="Lang E."/>
            <person name="Teshima H."/>
            <person name="Lucas S."/>
            <person name="Lapidus A."/>
            <person name="Hammon N."/>
            <person name="Deshpande S."/>
            <person name="Nolan M."/>
            <person name="Cheng J."/>
            <person name="Pitluck S."/>
            <person name="Liolios K."/>
            <person name="Pagani I."/>
            <person name="Mikhailova N."/>
            <person name="Ivanova N."/>
            <person name="Mavromatis K."/>
            <person name="Pati A."/>
            <person name="Tapia R."/>
            <person name="Han C."/>
            <person name="Goodwin L."/>
            <person name="Chen A."/>
            <person name="Palaniappan K."/>
            <person name="Land M."/>
            <person name="Hauser L."/>
            <person name="Chang Y."/>
            <person name="Jeffries C."/>
            <person name="Brambilla E."/>
            <person name="Kopitz M."/>
            <person name="Rohde M."/>
            <person name="Goker M."/>
            <person name="Tindall B."/>
            <person name="Detter J."/>
            <person name="Woyke T."/>
            <person name="Bristow J."/>
            <person name="Eisen J."/>
            <person name="Markowitz V."/>
            <person name="Hugenholtz P."/>
            <person name="Klenk H."/>
            <person name="Kyrpides N."/>
        </authorList>
    </citation>
    <scope>NUCLEOTIDE SEQUENCE [LARGE SCALE GENOMIC DNA]</scope>
    <source>
        <strain evidence="3">ATCC 43766 / DSM 16922 / JCM 21250 / NBRC 16016 / NCTC 11634 / CL345/78</strain>
    </source>
</reference>
<dbReference type="RefSeq" id="WP_013597978.1">
    <property type="nucleotide sequence ID" value="NC_015144.1"/>
</dbReference>
<keyword evidence="1" id="KW-0472">Membrane</keyword>
<sequence length="70" mass="8611">MKKQNQSYFKQLKQVFKDYYIDIYRWATKNKENEDYELLQLLWRVPLAILAIILSPVFFLIFSLIFLITF</sequence>
<accession>F0P188</accession>
<dbReference type="OrthoDB" id="1453691at2"/>
<keyword evidence="3" id="KW-1185">Reference proteome</keyword>
<dbReference type="Proteomes" id="UP000008641">
    <property type="component" value="Chromosome"/>
</dbReference>
<dbReference type="GO" id="GO:0016740">
    <property type="term" value="F:transferase activity"/>
    <property type="evidence" value="ECO:0007669"/>
    <property type="project" value="UniProtKB-KW"/>
</dbReference>
<keyword evidence="2" id="KW-0808">Transferase</keyword>
<name>F0P188_WEEVC</name>
<dbReference type="EMBL" id="CP002455">
    <property type="protein sequence ID" value="ADX67587.1"/>
    <property type="molecule type" value="Genomic_DNA"/>
</dbReference>
<dbReference type="KEGG" id="wvi:Weevi_0875"/>
<proteinExistence type="predicted"/>
<feature type="transmembrane region" description="Helical" evidence="1">
    <location>
        <begin position="47"/>
        <end position="68"/>
    </location>
</feature>
<organism evidence="2 3">
    <name type="scientific">Weeksella virosa (strain ATCC 43766 / DSM 16922 / JCM 21250 / CCUG 30538 / CDC 9751 / IAM 14551 / NBRC 16016 / NCTC 11634 / CL345/78)</name>
    <dbReference type="NCBI Taxonomy" id="865938"/>
    <lineage>
        <taxon>Bacteria</taxon>
        <taxon>Pseudomonadati</taxon>
        <taxon>Bacteroidota</taxon>
        <taxon>Flavobacteriia</taxon>
        <taxon>Flavobacteriales</taxon>
        <taxon>Weeksellaceae</taxon>
        <taxon>Weeksella</taxon>
    </lineage>
</organism>
<reference evidence="2 3" key="1">
    <citation type="journal article" date="2011" name="Stand. Genomic Sci.">
        <title>Complete genome sequence of Weeksella virosa type strain (9751).</title>
        <authorList>
            <person name="Lang E."/>
            <person name="Teshima H."/>
            <person name="Lucas S."/>
            <person name="Lapidus A."/>
            <person name="Hammon N."/>
            <person name="Deshpande S."/>
            <person name="Nolan M."/>
            <person name="Cheng J.F."/>
            <person name="Pitluck S."/>
            <person name="Liolios K."/>
            <person name="Pagani I."/>
            <person name="Mikhailova N."/>
            <person name="Ivanova N."/>
            <person name="Mavromatis K."/>
            <person name="Pati A."/>
            <person name="Tapia R."/>
            <person name="Han C."/>
            <person name="Goodwin L."/>
            <person name="Chen A."/>
            <person name="Palaniappan K."/>
            <person name="Land M."/>
            <person name="Hauser L."/>
            <person name="Chang Y.J."/>
            <person name="Jeffries C.D."/>
            <person name="Brambilla E.M."/>
            <person name="Kopitz M."/>
            <person name="Rohde M."/>
            <person name="Goker M."/>
            <person name="Tindall B.J."/>
            <person name="Detter J.C."/>
            <person name="Woyke T."/>
            <person name="Bristow J."/>
            <person name="Eisen J.A."/>
            <person name="Markowitz V."/>
            <person name="Hugenholtz P."/>
            <person name="Klenk H.P."/>
            <person name="Kyrpides N.C."/>
        </authorList>
    </citation>
    <scope>NUCLEOTIDE SEQUENCE [LARGE SCALE GENOMIC DNA]</scope>
    <source>
        <strain evidence="3">ATCC 43766 / DSM 16922 / JCM 21250 / NBRC 16016 / NCTC 11634 / CL345/78</strain>
    </source>
</reference>
<evidence type="ECO:0000313" key="3">
    <source>
        <dbReference type="Proteomes" id="UP000008641"/>
    </source>
</evidence>
<dbReference type="AlphaFoldDB" id="F0P188"/>
<evidence type="ECO:0000256" key="1">
    <source>
        <dbReference type="SAM" id="Phobius"/>
    </source>
</evidence>
<gene>
    <name evidence="2" type="ordered locus">Weevi_0875</name>
</gene>
<keyword evidence="1" id="KW-0812">Transmembrane</keyword>
<protein>
    <submittedName>
        <fullName evidence="2">Glycosyl transferase, family 2</fullName>
    </submittedName>
</protein>
<evidence type="ECO:0000313" key="2">
    <source>
        <dbReference type="EMBL" id="ADX67587.1"/>
    </source>
</evidence>
<dbReference type="HOGENOM" id="CLU_2756805_0_0_10"/>